<protein>
    <submittedName>
        <fullName evidence="10">DNA-binding response regulator</fullName>
    </submittedName>
</protein>
<dbReference type="InterPro" id="IPR039420">
    <property type="entry name" value="WalR-like"/>
</dbReference>
<dbReference type="Gene3D" id="3.40.50.2300">
    <property type="match status" value="1"/>
</dbReference>
<keyword evidence="3" id="KW-0805">Transcription regulation</keyword>
<dbReference type="InterPro" id="IPR036388">
    <property type="entry name" value="WH-like_DNA-bd_sf"/>
</dbReference>
<feature type="domain" description="OmpR/PhoB-type" evidence="9">
    <location>
        <begin position="129"/>
        <end position="228"/>
    </location>
</feature>
<evidence type="ECO:0000256" key="6">
    <source>
        <dbReference type="PROSITE-ProRule" id="PRU00169"/>
    </source>
</evidence>
<evidence type="ECO:0000256" key="1">
    <source>
        <dbReference type="ARBA" id="ARBA00022553"/>
    </source>
</evidence>
<dbReference type="GO" id="GO:0032993">
    <property type="term" value="C:protein-DNA complex"/>
    <property type="evidence" value="ECO:0007669"/>
    <property type="project" value="TreeGrafter"/>
</dbReference>
<dbReference type="PANTHER" id="PTHR48111:SF1">
    <property type="entry name" value="TWO-COMPONENT RESPONSE REGULATOR ORR33"/>
    <property type="match status" value="1"/>
</dbReference>
<dbReference type="InterPro" id="IPR001789">
    <property type="entry name" value="Sig_transdc_resp-reg_receiver"/>
</dbReference>
<keyword evidence="5" id="KW-0804">Transcription</keyword>
<accession>A0A9X1B397</accession>
<dbReference type="SUPFAM" id="SSF52172">
    <property type="entry name" value="CheY-like"/>
    <property type="match status" value="1"/>
</dbReference>
<comment type="caution">
    <text evidence="10">The sequence shown here is derived from an EMBL/GenBank/DDBJ whole genome shotgun (WGS) entry which is preliminary data.</text>
</comment>
<dbReference type="SMART" id="SM00862">
    <property type="entry name" value="Trans_reg_C"/>
    <property type="match status" value="1"/>
</dbReference>
<dbReference type="PROSITE" id="PS51755">
    <property type="entry name" value="OMPR_PHOB"/>
    <property type="match status" value="1"/>
</dbReference>
<dbReference type="GO" id="GO:0006355">
    <property type="term" value="P:regulation of DNA-templated transcription"/>
    <property type="evidence" value="ECO:0007669"/>
    <property type="project" value="InterPro"/>
</dbReference>
<dbReference type="InterPro" id="IPR011006">
    <property type="entry name" value="CheY-like_superfamily"/>
</dbReference>
<dbReference type="Pfam" id="PF00486">
    <property type="entry name" value="Trans_reg_C"/>
    <property type="match status" value="1"/>
</dbReference>
<reference evidence="10 11" key="1">
    <citation type="journal article" date="2020" name="Microorganisms">
        <title>Osmotic Adaptation and Compatible Solute Biosynthesis of Phototrophic Bacteria as Revealed from Genome Analyses.</title>
        <authorList>
            <person name="Imhoff J.F."/>
            <person name="Rahn T."/>
            <person name="Kunzel S."/>
            <person name="Keller A."/>
            <person name="Neulinger S.C."/>
        </authorList>
    </citation>
    <scope>NUCLEOTIDE SEQUENCE [LARGE SCALE GENOMIC DNA]</scope>
    <source>
        <strain evidence="10 11">DSM 25653</strain>
    </source>
</reference>
<feature type="modified residue" description="4-aspartylphosphate" evidence="6">
    <location>
        <position position="55"/>
    </location>
</feature>
<dbReference type="RefSeq" id="WP_200241082.1">
    <property type="nucleotide sequence ID" value="NZ_NRRY01000008.1"/>
</dbReference>
<dbReference type="GO" id="GO:0000976">
    <property type="term" value="F:transcription cis-regulatory region binding"/>
    <property type="evidence" value="ECO:0007669"/>
    <property type="project" value="TreeGrafter"/>
</dbReference>
<dbReference type="InterPro" id="IPR016032">
    <property type="entry name" value="Sig_transdc_resp-reg_C-effctor"/>
</dbReference>
<evidence type="ECO:0000256" key="4">
    <source>
        <dbReference type="ARBA" id="ARBA00023125"/>
    </source>
</evidence>
<dbReference type="AlphaFoldDB" id="A0A9X1B397"/>
<proteinExistence type="predicted"/>
<evidence type="ECO:0000313" key="11">
    <source>
        <dbReference type="Proteomes" id="UP001138768"/>
    </source>
</evidence>
<keyword evidence="4 7" id="KW-0238">DNA-binding</keyword>
<evidence type="ECO:0000313" key="10">
    <source>
        <dbReference type="EMBL" id="MBK1618195.1"/>
    </source>
</evidence>
<sequence>MGDKASIIVVEDDHRMGSALQRNLIKAGYQVTLSDSSQSLRLAYRKTAADLVLLDLNLGNEDGIDIARELVATTSVAVIIITGRMELEDRIEGLDAGADDYIVKPFATDELLARIRAVLRRRALERAPAGMIELGPFRLDTTNQSLSREGVSTPALTLTGTEARILGILLRQHNRAVSRERLSNRGPQDPGDRSIDVHVGNIRRKLREAGFDELVIGPIRGFGYRLRLEGKDAVPSQADLS</sequence>
<evidence type="ECO:0000259" key="9">
    <source>
        <dbReference type="PROSITE" id="PS51755"/>
    </source>
</evidence>
<dbReference type="Gene3D" id="1.10.10.10">
    <property type="entry name" value="Winged helix-like DNA-binding domain superfamily/Winged helix DNA-binding domain"/>
    <property type="match status" value="1"/>
</dbReference>
<dbReference type="GO" id="GO:0005829">
    <property type="term" value="C:cytosol"/>
    <property type="evidence" value="ECO:0007669"/>
    <property type="project" value="TreeGrafter"/>
</dbReference>
<dbReference type="Pfam" id="PF00072">
    <property type="entry name" value="Response_reg"/>
    <property type="match status" value="1"/>
</dbReference>
<dbReference type="Gene3D" id="6.10.250.690">
    <property type="match status" value="1"/>
</dbReference>
<dbReference type="Proteomes" id="UP001138768">
    <property type="component" value="Unassembled WGS sequence"/>
</dbReference>
<dbReference type="EMBL" id="NRRY01000008">
    <property type="protein sequence ID" value="MBK1618195.1"/>
    <property type="molecule type" value="Genomic_DNA"/>
</dbReference>
<dbReference type="GO" id="GO:0000156">
    <property type="term" value="F:phosphorelay response regulator activity"/>
    <property type="evidence" value="ECO:0007669"/>
    <property type="project" value="TreeGrafter"/>
</dbReference>
<name>A0A9X1B397_9GAMM</name>
<evidence type="ECO:0000256" key="7">
    <source>
        <dbReference type="PROSITE-ProRule" id="PRU01091"/>
    </source>
</evidence>
<dbReference type="InterPro" id="IPR001867">
    <property type="entry name" value="OmpR/PhoB-type_DNA-bd"/>
</dbReference>
<evidence type="ECO:0000256" key="2">
    <source>
        <dbReference type="ARBA" id="ARBA00023012"/>
    </source>
</evidence>
<keyword evidence="11" id="KW-1185">Reference proteome</keyword>
<keyword evidence="2" id="KW-0902">Two-component regulatory system</keyword>
<gene>
    <name evidence="10" type="ORF">CKO42_07005</name>
</gene>
<feature type="domain" description="Response regulatory" evidence="8">
    <location>
        <begin position="6"/>
        <end position="119"/>
    </location>
</feature>
<evidence type="ECO:0000256" key="5">
    <source>
        <dbReference type="ARBA" id="ARBA00023163"/>
    </source>
</evidence>
<dbReference type="PANTHER" id="PTHR48111">
    <property type="entry name" value="REGULATOR OF RPOS"/>
    <property type="match status" value="1"/>
</dbReference>
<dbReference type="SMART" id="SM00448">
    <property type="entry name" value="REC"/>
    <property type="match status" value="1"/>
</dbReference>
<keyword evidence="1 6" id="KW-0597">Phosphoprotein</keyword>
<dbReference type="PROSITE" id="PS50110">
    <property type="entry name" value="RESPONSE_REGULATORY"/>
    <property type="match status" value="1"/>
</dbReference>
<feature type="DNA-binding region" description="OmpR/PhoB-type" evidence="7">
    <location>
        <begin position="129"/>
        <end position="228"/>
    </location>
</feature>
<dbReference type="CDD" id="cd00383">
    <property type="entry name" value="trans_reg_C"/>
    <property type="match status" value="1"/>
</dbReference>
<dbReference type="SUPFAM" id="SSF46894">
    <property type="entry name" value="C-terminal effector domain of the bipartite response regulators"/>
    <property type="match status" value="1"/>
</dbReference>
<evidence type="ECO:0000256" key="3">
    <source>
        <dbReference type="ARBA" id="ARBA00023015"/>
    </source>
</evidence>
<organism evidence="10 11">
    <name type="scientific">Lamprobacter modestohalophilus</name>
    <dbReference type="NCBI Taxonomy" id="1064514"/>
    <lineage>
        <taxon>Bacteria</taxon>
        <taxon>Pseudomonadati</taxon>
        <taxon>Pseudomonadota</taxon>
        <taxon>Gammaproteobacteria</taxon>
        <taxon>Chromatiales</taxon>
        <taxon>Chromatiaceae</taxon>
        <taxon>Lamprobacter</taxon>
    </lineage>
</organism>
<evidence type="ECO:0000259" key="8">
    <source>
        <dbReference type="PROSITE" id="PS50110"/>
    </source>
</evidence>